<name>A0ACB9KHF3_BAUVA</name>
<protein>
    <submittedName>
        <fullName evidence="1">Uncharacterized protein</fullName>
    </submittedName>
</protein>
<gene>
    <name evidence="1" type="ORF">L6164_036557</name>
</gene>
<accession>A0ACB9KHF3</accession>
<proteinExistence type="predicted"/>
<sequence length="75" mass="8258">MSHQSREYNSVTTAVTEGSGSRRNTCHGGFCPLDKGHKQRVSFSGNGSSNSEVCVSSLREESLRKVMYLNCWTQG</sequence>
<organism evidence="1 2">
    <name type="scientific">Bauhinia variegata</name>
    <name type="common">Purple orchid tree</name>
    <name type="synonym">Phanera variegata</name>
    <dbReference type="NCBI Taxonomy" id="167791"/>
    <lineage>
        <taxon>Eukaryota</taxon>
        <taxon>Viridiplantae</taxon>
        <taxon>Streptophyta</taxon>
        <taxon>Embryophyta</taxon>
        <taxon>Tracheophyta</taxon>
        <taxon>Spermatophyta</taxon>
        <taxon>Magnoliopsida</taxon>
        <taxon>eudicotyledons</taxon>
        <taxon>Gunneridae</taxon>
        <taxon>Pentapetalae</taxon>
        <taxon>rosids</taxon>
        <taxon>fabids</taxon>
        <taxon>Fabales</taxon>
        <taxon>Fabaceae</taxon>
        <taxon>Cercidoideae</taxon>
        <taxon>Cercideae</taxon>
        <taxon>Bauhiniinae</taxon>
        <taxon>Bauhinia</taxon>
    </lineage>
</organism>
<evidence type="ECO:0000313" key="1">
    <source>
        <dbReference type="EMBL" id="KAI4296611.1"/>
    </source>
</evidence>
<dbReference type="EMBL" id="CM039439">
    <property type="protein sequence ID" value="KAI4296611.1"/>
    <property type="molecule type" value="Genomic_DNA"/>
</dbReference>
<evidence type="ECO:0000313" key="2">
    <source>
        <dbReference type="Proteomes" id="UP000828941"/>
    </source>
</evidence>
<keyword evidence="2" id="KW-1185">Reference proteome</keyword>
<dbReference type="Proteomes" id="UP000828941">
    <property type="component" value="Chromosome 14"/>
</dbReference>
<reference evidence="1 2" key="1">
    <citation type="journal article" date="2022" name="DNA Res.">
        <title>Chromosomal-level genome assembly of the orchid tree Bauhinia variegata (Leguminosae; Cercidoideae) supports the allotetraploid origin hypothesis of Bauhinia.</title>
        <authorList>
            <person name="Zhong Y."/>
            <person name="Chen Y."/>
            <person name="Zheng D."/>
            <person name="Pang J."/>
            <person name="Liu Y."/>
            <person name="Luo S."/>
            <person name="Meng S."/>
            <person name="Qian L."/>
            <person name="Wei D."/>
            <person name="Dai S."/>
            <person name="Zhou R."/>
        </authorList>
    </citation>
    <scope>NUCLEOTIDE SEQUENCE [LARGE SCALE GENOMIC DNA]</scope>
    <source>
        <strain evidence="1">BV-YZ2020</strain>
    </source>
</reference>
<comment type="caution">
    <text evidence="1">The sequence shown here is derived from an EMBL/GenBank/DDBJ whole genome shotgun (WGS) entry which is preliminary data.</text>
</comment>